<dbReference type="AlphaFoldDB" id="L1ICR2"/>
<dbReference type="EMBL" id="JH993132">
    <property type="protein sequence ID" value="EKX33709.1"/>
    <property type="molecule type" value="Genomic_DNA"/>
</dbReference>
<dbReference type="KEGG" id="gtt:GUITHDRAFT_155956"/>
<organism evidence="1">
    <name type="scientific">Guillardia theta (strain CCMP2712)</name>
    <name type="common">Cryptophyte</name>
    <dbReference type="NCBI Taxonomy" id="905079"/>
    <lineage>
        <taxon>Eukaryota</taxon>
        <taxon>Cryptophyceae</taxon>
        <taxon>Pyrenomonadales</taxon>
        <taxon>Geminigeraceae</taxon>
        <taxon>Guillardia</taxon>
    </lineage>
</organism>
<sequence>MDTRELAWKEYKNRLPSLNCKRIMVAKHFKTGKDMIFVEGQTVWIRFKLICLELMLSQFRKGNEAVQPVAINNITFPPNAPRPAPLSARNVSLHRMNVVMLLQGLTLVGAEGPQLKFRQDADPSAGPPGPSHLRAPALQRARQRRLLSGEKQQQRFESM</sequence>
<dbReference type="HOGENOM" id="CLU_1665344_0_0_1"/>
<dbReference type="RefSeq" id="XP_005820689.1">
    <property type="nucleotide sequence ID" value="XM_005820632.1"/>
</dbReference>
<accession>L1ICR2</accession>
<reference evidence="1 3" key="1">
    <citation type="journal article" date="2012" name="Nature">
        <title>Algal genomes reveal evolutionary mosaicism and the fate of nucleomorphs.</title>
        <authorList>
            <consortium name="DOE Joint Genome Institute"/>
            <person name="Curtis B.A."/>
            <person name="Tanifuji G."/>
            <person name="Burki F."/>
            <person name="Gruber A."/>
            <person name="Irimia M."/>
            <person name="Maruyama S."/>
            <person name="Arias M.C."/>
            <person name="Ball S.G."/>
            <person name="Gile G.H."/>
            <person name="Hirakawa Y."/>
            <person name="Hopkins J.F."/>
            <person name="Kuo A."/>
            <person name="Rensing S.A."/>
            <person name="Schmutz J."/>
            <person name="Symeonidi A."/>
            <person name="Elias M."/>
            <person name="Eveleigh R.J."/>
            <person name="Herman E.K."/>
            <person name="Klute M.J."/>
            <person name="Nakayama T."/>
            <person name="Obornik M."/>
            <person name="Reyes-Prieto A."/>
            <person name="Armbrust E.V."/>
            <person name="Aves S.J."/>
            <person name="Beiko R.G."/>
            <person name="Coutinho P."/>
            <person name="Dacks J.B."/>
            <person name="Durnford D.G."/>
            <person name="Fast N.M."/>
            <person name="Green B.R."/>
            <person name="Grisdale C.J."/>
            <person name="Hempel F."/>
            <person name="Henrissat B."/>
            <person name="Hoppner M.P."/>
            <person name="Ishida K."/>
            <person name="Kim E."/>
            <person name="Koreny L."/>
            <person name="Kroth P.G."/>
            <person name="Liu Y."/>
            <person name="Malik S.B."/>
            <person name="Maier U.G."/>
            <person name="McRose D."/>
            <person name="Mock T."/>
            <person name="Neilson J.A."/>
            <person name="Onodera N.T."/>
            <person name="Poole A.M."/>
            <person name="Pritham E.J."/>
            <person name="Richards T.A."/>
            <person name="Rocap G."/>
            <person name="Roy S.W."/>
            <person name="Sarai C."/>
            <person name="Schaack S."/>
            <person name="Shirato S."/>
            <person name="Slamovits C.H."/>
            <person name="Spencer D.F."/>
            <person name="Suzuki S."/>
            <person name="Worden A.Z."/>
            <person name="Zauner S."/>
            <person name="Barry K."/>
            <person name="Bell C."/>
            <person name="Bharti A.K."/>
            <person name="Crow J.A."/>
            <person name="Grimwood J."/>
            <person name="Kramer R."/>
            <person name="Lindquist E."/>
            <person name="Lucas S."/>
            <person name="Salamov A."/>
            <person name="McFadden G.I."/>
            <person name="Lane C.E."/>
            <person name="Keeling P.J."/>
            <person name="Gray M.W."/>
            <person name="Grigoriev I.V."/>
            <person name="Archibald J.M."/>
        </authorList>
    </citation>
    <scope>NUCLEOTIDE SEQUENCE</scope>
    <source>
        <strain evidence="1 3">CCMP2712</strain>
    </source>
</reference>
<evidence type="ECO:0000313" key="3">
    <source>
        <dbReference type="Proteomes" id="UP000011087"/>
    </source>
</evidence>
<gene>
    <name evidence="1" type="ORF">GUITHDRAFT_155956</name>
</gene>
<dbReference type="EnsemblProtists" id="EKX33709">
    <property type="protein sequence ID" value="EKX33709"/>
    <property type="gene ID" value="GUITHDRAFT_155956"/>
</dbReference>
<evidence type="ECO:0000313" key="2">
    <source>
        <dbReference type="EnsemblProtists" id="EKX33709"/>
    </source>
</evidence>
<protein>
    <submittedName>
        <fullName evidence="1 2">Uncharacterized protein</fullName>
    </submittedName>
</protein>
<feature type="non-terminal residue" evidence="1">
    <location>
        <position position="159"/>
    </location>
</feature>
<keyword evidence="3" id="KW-1185">Reference proteome</keyword>
<reference evidence="2" key="3">
    <citation type="submission" date="2016-03" db="UniProtKB">
        <authorList>
            <consortium name="EnsemblProtists"/>
        </authorList>
    </citation>
    <scope>IDENTIFICATION</scope>
</reference>
<name>L1ICR2_GUITC</name>
<dbReference type="GeneID" id="17290449"/>
<reference evidence="3" key="2">
    <citation type="submission" date="2012-11" db="EMBL/GenBank/DDBJ databases">
        <authorList>
            <person name="Kuo A."/>
            <person name="Curtis B.A."/>
            <person name="Tanifuji G."/>
            <person name="Burki F."/>
            <person name="Gruber A."/>
            <person name="Irimia M."/>
            <person name="Maruyama S."/>
            <person name="Arias M.C."/>
            <person name="Ball S.G."/>
            <person name="Gile G.H."/>
            <person name="Hirakawa Y."/>
            <person name="Hopkins J.F."/>
            <person name="Rensing S.A."/>
            <person name="Schmutz J."/>
            <person name="Symeonidi A."/>
            <person name="Elias M."/>
            <person name="Eveleigh R.J."/>
            <person name="Herman E.K."/>
            <person name="Klute M.J."/>
            <person name="Nakayama T."/>
            <person name="Obornik M."/>
            <person name="Reyes-Prieto A."/>
            <person name="Armbrust E.V."/>
            <person name="Aves S.J."/>
            <person name="Beiko R.G."/>
            <person name="Coutinho P."/>
            <person name="Dacks J.B."/>
            <person name="Durnford D.G."/>
            <person name="Fast N.M."/>
            <person name="Green B.R."/>
            <person name="Grisdale C."/>
            <person name="Hempe F."/>
            <person name="Henrissat B."/>
            <person name="Hoppner M.P."/>
            <person name="Ishida K.-I."/>
            <person name="Kim E."/>
            <person name="Koreny L."/>
            <person name="Kroth P.G."/>
            <person name="Liu Y."/>
            <person name="Malik S.-B."/>
            <person name="Maier U.G."/>
            <person name="McRose D."/>
            <person name="Mock T."/>
            <person name="Neilson J.A."/>
            <person name="Onodera N.T."/>
            <person name="Poole A.M."/>
            <person name="Pritham E.J."/>
            <person name="Richards T.A."/>
            <person name="Rocap G."/>
            <person name="Roy S.W."/>
            <person name="Sarai C."/>
            <person name="Schaack S."/>
            <person name="Shirato S."/>
            <person name="Slamovits C.H."/>
            <person name="Spencer D.F."/>
            <person name="Suzuki S."/>
            <person name="Worden A.Z."/>
            <person name="Zauner S."/>
            <person name="Barry K."/>
            <person name="Bell C."/>
            <person name="Bharti A.K."/>
            <person name="Crow J.A."/>
            <person name="Grimwood J."/>
            <person name="Kramer R."/>
            <person name="Lindquist E."/>
            <person name="Lucas S."/>
            <person name="Salamov A."/>
            <person name="McFadden G.I."/>
            <person name="Lane C.E."/>
            <person name="Keeling P.J."/>
            <person name="Gray M.W."/>
            <person name="Grigoriev I.V."/>
            <person name="Archibald J.M."/>
        </authorList>
    </citation>
    <scope>NUCLEOTIDE SEQUENCE</scope>
    <source>
        <strain evidence="3">CCMP2712</strain>
    </source>
</reference>
<dbReference type="Proteomes" id="UP000011087">
    <property type="component" value="Unassembled WGS sequence"/>
</dbReference>
<proteinExistence type="predicted"/>
<evidence type="ECO:0000313" key="1">
    <source>
        <dbReference type="EMBL" id="EKX33709.1"/>
    </source>
</evidence>
<dbReference type="PaxDb" id="55529-EKX33709"/>